<dbReference type="AlphaFoldDB" id="A0A1W0WV90"/>
<accession>A0A1W0WV90</accession>
<keyword evidence="12" id="KW-1185">Reference proteome</keyword>
<evidence type="ECO:0000256" key="4">
    <source>
        <dbReference type="ARBA" id="ARBA00022692"/>
    </source>
</evidence>
<sequence length="81" mass="9626">MAGTARYAPPKPKQHWMRRPFFKFGLPFMLTVIGGSFWLRDFAQLRYTFRTKRTVTKEEMEKMIGMPMSGKKMDPHEELKV</sequence>
<evidence type="ECO:0000313" key="11">
    <source>
        <dbReference type="EMBL" id="OQV19116.1"/>
    </source>
</evidence>
<proteinExistence type="inferred from homology"/>
<evidence type="ECO:0000256" key="6">
    <source>
        <dbReference type="ARBA" id="ARBA00022989"/>
    </source>
</evidence>
<keyword evidence="7" id="KW-0496">Mitochondrion</keyword>
<dbReference type="PANTHER" id="PTHR17130:SF14">
    <property type="entry name" value="CYTOCHROME C OXIDASE ASSEMBLY PROTEIN COX16 HOMOLOG, MITOCHONDRIAL"/>
    <property type="match status" value="1"/>
</dbReference>
<comment type="subcellular location">
    <subcellularLocation>
        <location evidence="1">Mitochondrion inner membrane</location>
        <topology evidence="1">Single-pass membrane protein</topology>
    </subcellularLocation>
</comment>
<evidence type="ECO:0000256" key="8">
    <source>
        <dbReference type="ARBA" id="ARBA00023136"/>
    </source>
</evidence>
<keyword evidence="4 10" id="KW-0812">Transmembrane</keyword>
<feature type="region of interest" description="Disordered" evidence="9">
    <location>
        <begin position="60"/>
        <end position="81"/>
    </location>
</feature>
<evidence type="ECO:0000256" key="9">
    <source>
        <dbReference type="SAM" id="MobiDB-lite"/>
    </source>
</evidence>
<evidence type="ECO:0000256" key="5">
    <source>
        <dbReference type="ARBA" id="ARBA00022792"/>
    </source>
</evidence>
<dbReference type="OrthoDB" id="5516033at2759"/>
<organism evidence="11 12">
    <name type="scientific">Hypsibius exemplaris</name>
    <name type="common">Freshwater tardigrade</name>
    <dbReference type="NCBI Taxonomy" id="2072580"/>
    <lineage>
        <taxon>Eukaryota</taxon>
        <taxon>Metazoa</taxon>
        <taxon>Ecdysozoa</taxon>
        <taxon>Tardigrada</taxon>
        <taxon>Eutardigrada</taxon>
        <taxon>Parachela</taxon>
        <taxon>Hypsibioidea</taxon>
        <taxon>Hypsibiidae</taxon>
        <taxon>Hypsibius</taxon>
    </lineage>
</organism>
<evidence type="ECO:0000256" key="1">
    <source>
        <dbReference type="ARBA" id="ARBA00004434"/>
    </source>
</evidence>
<feature type="transmembrane region" description="Helical" evidence="10">
    <location>
        <begin position="21"/>
        <end position="39"/>
    </location>
</feature>
<feature type="compositionally biased region" description="Basic and acidic residues" evidence="9">
    <location>
        <begin position="71"/>
        <end position="81"/>
    </location>
</feature>
<keyword evidence="5" id="KW-0999">Mitochondrion inner membrane</keyword>
<reference evidence="12" key="1">
    <citation type="submission" date="2017-01" db="EMBL/GenBank/DDBJ databases">
        <title>Comparative genomics of anhydrobiosis in the tardigrade Hypsibius dujardini.</title>
        <authorList>
            <person name="Yoshida Y."/>
            <person name="Koutsovoulos G."/>
            <person name="Laetsch D."/>
            <person name="Stevens L."/>
            <person name="Kumar S."/>
            <person name="Horikawa D."/>
            <person name="Ishino K."/>
            <person name="Komine S."/>
            <person name="Tomita M."/>
            <person name="Blaxter M."/>
            <person name="Arakawa K."/>
        </authorList>
    </citation>
    <scope>NUCLEOTIDE SEQUENCE [LARGE SCALE GENOMIC DNA]</scope>
    <source>
        <strain evidence="12">Z151</strain>
    </source>
</reference>
<dbReference type="GO" id="GO:0033617">
    <property type="term" value="P:mitochondrial respiratory chain complex IV assembly"/>
    <property type="evidence" value="ECO:0007669"/>
    <property type="project" value="TreeGrafter"/>
</dbReference>
<dbReference type="GO" id="GO:0005743">
    <property type="term" value="C:mitochondrial inner membrane"/>
    <property type="evidence" value="ECO:0007669"/>
    <property type="project" value="UniProtKB-SubCell"/>
</dbReference>
<name>A0A1W0WV90_HYPEX</name>
<comment type="caution">
    <text evidence="11">The sequence shown here is derived from an EMBL/GenBank/DDBJ whole genome shotgun (WGS) entry which is preliminary data.</text>
</comment>
<protein>
    <recommendedName>
        <fullName evidence="3">Cytochrome c oxidase assembly protein COX16 homolog, mitochondrial</fullName>
    </recommendedName>
</protein>
<evidence type="ECO:0000313" key="12">
    <source>
        <dbReference type="Proteomes" id="UP000192578"/>
    </source>
</evidence>
<dbReference type="Proteomes" id="UP000192578">
    <property type="component" value="Unassembled WGS sequence"/>
</dbReference>
<evidence type="ECO:0000256" key="10">
    <source>
        <dbReference type="SAM" id="Phobius"/>
    </source>
</evidence>
<dbReference type="Pfam" id="PF14138">
    <property type="entry name" value="COX16"/>
    <property type="match status" value="1"/>
</dbReference>
<dbReference type="EMBL" id="MTYJ01000042">
    <property type="protein sequence ID" value="OQV19116.1"/>
    <property type="molecule type" value="Genomic_DNA"/>
</dbReference>
<keyword evidence="6 10" id="KW-1133">Transmembrane helix</keyword>
<gene>
    <name evidence="11" type="ORF">BV898_06756</name>
</gene>
<evidence type="ECO:0000256" key="3">
    <source>
        <dbReference type="ARBA" id="ARBA00021814"/>
    </source>
</evidence>
<dbReference type="InterPro" id="IPR020164">
    <property type="entry name" value="Cyt_c_Oxase_assmbl_COX16"/>
</dbReference>
<evidence type="ECO:0000256" key="7">
    <source>
        <dbReference type="ARBA" id="ARBA00023128"/>
    </source>
</evidence>
<comment type="similarity">
    <text evidence="2">Belongs to the COX16 family.</text>
</comment>
<evidence type="ECO:0000256" key="2">
    <source>
        <dbReference type="ARBA" id="ARBA00008370"/>
    </source>
</evidence>
<dbReference type="PANTHER" id="PTHR17130">
    <property type="entry name" value="MITOCHONDRIAL OUTER MEMBRANE PROTEIN 25"/>
    <property type="match status" value="1"/>
</dbReference>
<feature type="non-terminal residue" evidence="11">
    <location>
        <position position="81"/>
    </location>
</feature>
<keyword evidence="8 10" id="KW-0472">Membrane</keyword>